<dbReference type="Pfam" id="PF08281">
    <property type="entry name" value="Sigma70_r4_2"/>
    <property type="match status" value="1"/>
</dbReference>
<dbReference type="InterPro" id="IPR013324">
    <property type="entry name" value="RNA_pol_sigma_r3/r4-like"/>
</dbReference>
<dbReference type="NCBIfam" id="TIGR02937">
    <property type="entry name" value="sigma70-ECF"/>
    <property type="match status" value="1"/>
</dbReference>
<evidence type="ECO:0000259" key="2">
    <source>
        <dbReference type="Pfam" id="PF04542"/>
    </source>
</evidence>
<protein>
    <submittedName>
        <fullName evidence="4">RNA polymerase sigma factor SigJ</fullName>
    </submittedName>
</protein>
<dbReference type="NCBIfam" id="NF007214">
    <property type="entry name" value="PRK09636.1"/>
    <property type="match status" value="1"/>
</dbReference>
<dbReference type="Proteomes" id="UP001215231">
    <property type="component" value="Chromosome"/>
</dbReference>
<dbReference type="InterPro" id="IPR052704">
    <property type="entry name" value="ECF_Sigma-70_Domain"/>
</dbReference>
<dbReference type="InterPro" id="IPR032710">
    <property type="entry name" value="NTF2-like_dom_sf"/>
</dbReference>
<dbReference type="InterPro" id="IPR014284">
    <property type="entry name" value="RNA_pol_sigma-70_dom"/>
</dbReference>
<dbReference type="InterPro" id="IPR013249">
    <property type="entry name" value="RNA_pol_sigma70_r4_t2"/>
</dbReference>
<evidence type="ECO:0000313" key="5">
    <source>
        <dbReference type="Proteomes" id="UP001215231"/>
    </source>
</evidence>
<dbReference type="InterPro" id="IPR013325">
    <property type="entry name" value="RNA_pol_sigma_r2"/>
</dbReference>
<name>A0ABY7VA52_9GAMM</name>
<evidence type="ECO:0000313" key="4">
    <source>
        <dbReference type="EMBL" id="WDE10170.1"/>
    </source>
</evidence>
<gene>
    <name evidence="4" type="primary">sigJ</name>
    <name evidence="4" type="ORF">H3N35_18045</name>
</gene>
<dbReference type="InterPro" id="IPR007627">
    <property type="entry name" value="RNA_pol_sigma70_r2"/>
</dbReference>
<feature type="domain" description="RNA polymerase sigma-70 region 2" evidence="2">
    <location>
        <begin position="8"/>
        <end position="73"/>
    </location>
</feature>
<sequence>MENEQEFAAHRDKLFGIAYRLTGSVSESEDIVQDAYIRWHTRCKGNLGNIDTPQAWLTTVTTRLSLDYLKSARHQRQSYLGPWLPEPLIENKQQPESVHELDQTVTMALMVLLDRLSPPQRAAYILHDLLGYAFDEIAAMLGASAVSCRKLASRSREKIRADAKNSLVSATQHQALVEAFFTAVRGADQQALLSLLSDDVIFHSDGGGKAAAALHILTGREEVVAWVAKVLMPAFKHVLASQGKRTIEWFNGSPGIVLWQQDKPVSAFSFTLDESGIRQIYALRNPDKLQLFSHASQ</sequence>
<dbReference type="PANTHER" id="PTHR30173">
    <property type="entry name" value="SIGMA 19 FACTOR"/>
    <property type="match status" value="1"/>
</dbReference>
<reference evidence="4 5" key="1">
    <citation type="journal article" date="2022" name="Mar. Drugs">
        <title>Bioassay-Guided Fractionation Leads to the Detection of Cholic Acid Generated by the Rare Thalassomonas sp.</title>
        <authorList>
            <person name="Pheiffer F."/>
            <person name="Schneider Y.K."/>
            <person name="Hansen E.H."/>
            <person name="Andersen J.H."/>
            <person name="Isaksson J."/>
            <person name="Busche T."/>
            <person name="R C."/>
            <person name="Kalinowski J."/>
            <person name="Zyl L.V."/>
            <person name="Trindade M."/>
        </authorList>
    </citation>
    <scope>NUCLEOTIDE SEQUENCE [LARGE SCALE GENOMIC DNA]</scope>
    <source>
        <strain evidence="4 5">A5K-61T</strain>
    </source>
</reference>
<feature type="domain" description="RNA polymerase sigma factor 70 region 4 type 2" evidence="3">
    <location>
        <begin position="107"/>
        <end position="159"/>
    </location>
</feature>
<keyword evidence="5" id="KW-1185">Reference proteome</keyword>
<dbReference type="EMBL" id="CP059693">
    <property type="protein sequence ID" value="WDE10170.1"/>
    <property type="molecule type" value="Genomic_DNA"/>
</dbReference>
<dbReference type="Gene3D" id="1.10.1740.10">
    <property type="match status" value="1"/>
</dbReference>
<proteinExistence type="predicted"/>
<accession>A0ABY7VA52</accession>
<dbReference type="Gene3D" id="1.10.10.10">
    <property type="entry name" value="Winged helix-like DNA-binding domain superfamily/Winged helix DNA-binding domain"/>
    <property type="match status" value="1"/>
</dbReference>
<organism evidence="4 5">
    <name type="scientific">Thalassomonas haliotis</name>
    <dbReference type="NCBI Taxonomy" id="485448"/>
    <lineage>
        <taxon>Bacteria</taxon>
        <taxon>Pseudomonadati</taxon>
        <taxon>Pseudomonadota</taxon>
        <taxon>Gammaproteobacteria</taxon>
        <taxon>Alteromonadales</taxon>
        <taxon>Colwelliaceae</taxon>
        <taxon>Thalassomonas</taxon>
    </lineage>
</organism>
<comment type="subunit">
    <text evidence="1">Interacts transiently with the RNA polymerase catalytic core formed by RpoA, RpoB, RpoC and RpoZ (2 alpha, 1 beta, 1 beta' and 1 omega subunit) to form the RNA polymerase holoenzyme that can initiate transcription.</text>
</comment>
<evidence type="ECO:0000259" key="3">
    <source>
        <dbReference type="Pfam" id="PF08281"/>
    </source>
</evidence>
<dbReference type="InterPro" id="IPR036388">
    <property type="entry name" value="WH-like_DNA-bd_sf"/>
</dbReference>
<dbReference type="Gene3D" id="3.10.450.50">
    <property type="match status" value="1"/>
</dbReference>
<dbReference type="SUPFAM" id="SSF88659">
    <property type="entry name" value="Sigma3 and sigma4 domains of RNA polymerase sigma factors"/>
    <property type="match status" value="1"/>
</dbReference>
<dbReference type="SUPFAM" id="SSF54427">
    <property type="entry name" value="NTF2-like"/>
    <property type="match status" value="1"/>
</dbReference>
<dbReference type="Pfam" id="PF04542">
    <property type="entry name" value="Sigma70_r2"/>
    <property type="match status" value="1"/>
</dbReference>
<dbReference type="RefSeq" id="WP_274050188.1">
    <property type="nucleotide sequence ID" value="NZ_CP059693.1"/>
</dbReference>
<dbReference type="SUPFAM" id="SSF88946">
    <property type="entry name" value="Sigma2 domain of RNA polymerase sigma factors"/>
    <property type="match status" value="1"/>
</dbReference>
<evidence type="ECO:0000256" key="1">
    <source>
        <dbReference type="ARBA" id="ARBA00011344"/>
    </source>
</evidence>
<dbReference type="PANTHER" id="PTHR30173:SF43">
    <property type="entry name" value="ECF RNA POLYMERASE SIGMA FACTOR SIGI-RELATED"/>
    <property type="match status" value="1"/>
</dbReference>